<feature type="repeat" description="ANK" evidence="3">
    <location>
        <begin position="930"/>
        <end position="962"/>
    </location>
</feature>
<dbReference type="PRINTS" id="PR01415">
    <property type="entry name" value="ANKYRIN"/>
</dbReference>
<evidence type="ECO:0000256" key="2">
    <source>
        <dbReference type="ARBA" id="ARBA00023043"/>
    </source>
</evidence>
<sequence>MSSPRIAPYANEEYTVGWICALPVELAAARGMLDGEDHGEPQTSPAAADQNRYTLGTIGHFRVVIACLPKNQLGSSSATASVKDMLFTFPNIRIGLCVGIGAGIPDYESQDEQDVRLGDVVISSDSKTGGVVAYALGKKLADGSFETRSALAPPPRSLSTALGAMQAQHMMEEHKIGVFVDQMLDKHPFMRKKGYSRPDQSLDRLFRSGYIHAAGKNCSKCDVLETVERDDRFDDAPVIHYGTIASGDIVVKNAALRDEIRDKHGAICLEMEAAGLMNNFPCVVIRGISDYADSHKNDRWQPYAAAVAAACAKEYLEHVQVKDVSGEPTAKALFEKVQEVHSEVTKVGRFVTTRETREVLDWVSSIDFVDQQNDIISLRQDGTGHWLINSEEFIQWMSDDIQPRTLFCPGIPGAGKTIMASIVVEYLKNTFKGDSNVKVAFQFCSYQPKHGQTYLELLQSLVRQLALKTPDADLLPCILQLHQDHSSNSTRPRPTELEKTILEAIESYSMVFLVVDALDEFYSASREDSLLFFDALCKIRESPQVKLFVTSRYNDDISSRFAPCISREIRAHEDDVLQYVKERMPQLRIPKTTQTAELRNEIQSEVVRTVDGVFLLAKLHMNHLMGFLTVRQMKNALVQLPRGTTGLELAYNQAMLRITSQGDSNQGVSDDDDSQSKVALRALSWLSFSKTALTADQLVHAIGTKPGMKDPDRENLMDPNTIDSLCAGLVAFDRNTGIIRLVHHTTKAYLLKSSHLQDGEVEIAKITLTYLSFDSFSTGRCSHESSFVQREERYPLFTYCALYWGAHLSPLLEKSSDLLRLTLQFLKLDTNVRASGQALILGVYNYFKRTLMGETPIPWSHSFLLTKVHLACYFNLHTIIDHYISQNVELNIVDSTGKVPILWAIEQGHIETTQILLKSDCVDICFKDHEGKTLLMHATIAQHAQLAELLILHGAFCDARDNKGRSALAYAATTGQIAMIQLLISHNVQLNFTHDAKAVKPVGADDMFTSLFDVADALEEDGPVFLLDEIVDPVGTPLINAISTGHREAAILLLENGADPNYANSEGDTPLSAAVARRNEDLVKILLDRGATLEESPSTLYYAIENGDLGIVRRFLEAGADPNCEYSPTSLQRSNPWVTSMEPVTAEELSALFMNLGKSLVTGVNTSNLPILTETGLSRATRLGHAEVVLELLKHGADPNQQDGKKETPLFVASKNGHTEIVRVLLANGANPNIQNKYHQTALFPASRWAKPLIVALFLDAGLSVNLPDISGSTPLFYAVESGSEEVVKLLLSKGADVGQLNAMFETALFGATKYANPELCQLLLAEGADPEQMNLLQCTPLFNIANGICTSRGSAPQQLYPGSHDFDASVKAAILLIENGANPCPQVFDPEVEEVHEVLQAYIANFSQPIRPADKSPEFTLFAREIWGDFLKSLTDEDVYTFLELLCMGRSGNIEPCEKGPLYWVSVSGSCELVSKVLQTNVDIEARNSGFLQGAVESGNADVTDMVLNALGKETISSQSTAALFEASAERGNLDVVKALFSRIPANPDIGKAVIAAVWSGSTELVDFFLTNVDDPLLVDGKDMNVFHHAVVAKSYAMLQFLLDQEPLRKLNINAKGHLGFSPLLCVTQMRHNNTEFARLLLQRGADPNKALDEDNLRARENWDHWVLLAFAAHNGADDLVELLLEYHADPDPINQYGVRPICLAALDGHEAVVRMLLDKKVDPNQVEGSSKAPLSWALERHLDAYRYSPSRISDWPGSQAVQATVKLLLERGADPNPGDGTSPILAALRLYSEELVLLLLKAGSSPHVRDVYGRTPLIIATALGMTRVVAALLEIPDEWTSPVITDVYGRSAITEATRRNRVHILELLTRDSEVYSVASSDASECERVNVPERHHDTCKVCMVPLLDASSDHCSCEQCPSFVICKDCKDWGVTCLKTGHIMEEGYGDNLE</sequence>
<dbReference type="PANTHER" id="PTHR24126:SF14">
    <property type="entry name" value="ANK_REP_REGION DOMAIN-CONTAINING PROTEIN"/>
    <property type="match status" value="1"/>
</dbReference>
<evidence type="ECO:0000256" key="1">
    <source>
        <dbReference type="ARBA" id="ARBA00022737"/>
    </source>
</evidence>
<reference evidence="5" key="2">
    <citation type="submission" date="2025-08" db="UniProtKB">
        <authorList>
            <consortium name="RefSeq"/>
        </authorList>
    </citation>
    <scope>IDENTIFICATION</scope>
</reference>
<proteinExistence type="predicted"/>
<protein>
    <recommendedName>
        <fullName evidence="4">Nephrocystin 3-like N-terminal domain-containing protein</fullName>
    </recommendedName>
</protein>
<feature type="repeat" description="ANK" evidence="3">
    <location>
        <begin position="1095"/>
        <end position="1127"/>
    </location>
</feature>
<evidence type="ECO:0000256" key="3">
    <source>
        <dbReference type="PROSITE-ProRule" id="PRU00023"/>
    </source>
</evidence>
<dbReference type="RefSeq" id="XP_059604483.1">
    <property type="nucleotide sequence ID" value="XM_059750917.1"/>
</dbReference>
<evidence type="ECO:0000313" key="5">
    <source>
        <dbReference type="RefSeq" id="XP_059604483.1"/>
    </source>
</evidence>
<dbReference type="InterPro" id="IPR056884">
    <property type="entry name" value="NPHP3-like_N"/>
</dbReference>
<feature type="repeat" description="ANK" evidence="3">
    <location>
        <begin position="1781"/>
        <end position="1813"/>
    </location>
</feature>
<dbReference type="Pfam" id="PF24883">
    <property type="entry name" value="NPHP3_N"/>
    <property type="match status" value="1"/>
</dbReference>
<dbReference type="Pfam" id="PF12796">
    <property type="entry name" value="Ank_2"/>
    <property type="match status" value="6"/>
</dbReference>
<dbReference type="SUPFAM" id="SSF48403">
    <property type="entry name" value="Ankyrin repeat"/>
    <property type="match status" value="4"/>
</dbReference>
<keyword evidence="1" id="KW-0677">Repeat</keyword>
<feature type="repeat" description="ANK" evidence="3">
    <location>
        <begin position="1205"/>
        <end position="1237"/>
    </location>
</feature>
<dbReference type="VEuPathDB" id="FungiDB:An12g05650"/>
<dbReference type="SUPFAM" id="SSF53167">
    <property type="entry name" value="Purine and uridine phosphorylases"/>
    <property type="match status" value="1"/>
</dbReference>
<feature type="repeat" description="ANK" evidence="3">
    <location>
        <begin position="1066"/>
        <end position="1098"/>
    </location>
</feature>
<dbReference type="InterPro" id="IPR002110">
    <property type="entry name" value="Ankyrin_rpt"/>
</dbReference>
<dbReference type="SUPFAM" id="SSF52540">
    <property type="entry name" value="P-loop containing nucleoside triphosphate hydrolases"/>
    <property type="match status" value="1"/>
</dbReference>
<feature type="repeat" description="ANK" evidence="3">
    <location>
        <begin position="1172"/>
        <end position="1204"/>
    </location>
</feature>
<dbReference type="InterPro" id="IPR036770">
    <property type="entry name" value="Ankyrin_rpt-contain_sf"/>
</dbReference>
<reference evidence="5" key="1">
    <citation type="submission" date="2025-02" db="EMBL/GenBank/DDBJ databases">
        <authorList>
            <consortium name="NCBI Genome Project"/>
        </authorList>
    </citation>
    <scope>NUCLEOTIDE SEQUENCE</scope>
</reference>
<keyword evidence="2 3" id="KW-0040">ANK repeat</keyword>
<feature type="repeat" description="ANK" evidence="3">
    <location>
        <begin position="1271"/>
        <end position="1303"/>
    </location>
</feature>
<dbReference type="InterPro" id="IPR027417">
    <property type="entry name" value="P-loop_NTPase"/>
</dbReference>
<feature type="repeat" description="ANK" evidence="3">
    <location>
        <begin position="1698"/>
        <end position="1730"/>
    </location>
</feature>
<dbReference type="Pfam" id="PF00023">
    <property type="entry name" value="Ank"/>
    <property type="match status" value="1"/>
</dbReference>
<dbReference type="Gene3D" id="3.40.50.300">
    <property type="entry name" value="P-loop containing nucleotide triphosphate hydrolases"/>
    <property type="match status" value="1"/>
</dbReference>
<dbReference type="PANTHER" id="PTHR24126">
    <property type="entry name" value="ANKYRIN REPEAT, PH AND SEC7 DOMAIN CONTAINING PROTEIN SECG-RELATED"/>
    <property type="match status" value="1"/>
</dbReference>
<dbReference type="GeneID" id="4985915"/>
<name>A0AAJ8BWX6_ASPNG</name>
<feature type="repeat" description="ANK" evidence="3">
    <location>
        <begin position="1036"/>
        <end position="1065"/>
    </location>
</feature>
<accession>A0AAJ8BWX6</accession>
<dbReference type="PROSITE" id="PS50297">
    <property type="entry name" value="ANK_REP_REGION"/>
    <property type="match status" value="5"/>
</dbReference>
<dbReference type="KEGG" id="ang:An12g05650"/>
<evidence type="ECO:0000259" key="4">
    <source>
        <dbReference type="Pfam" id="PF24883"/>
    </source>
</evidence>
<dbReference type="Gene3D" id="1.25.40.20">
    <property type="entry name" value="Ankyrin repeat-containing domain"/>
    <property type="match status" value="4"/>
</dbReference>
<dbReference type="SMART" id="SM00248">
    <property type="entry name" value="ANK"/>
    <property type="match status" value="21"/>
</dbReference>
<dbReference type="Gene3D" id="3.40.50.1580">
    <property type="entry name" value="Nucleoside phosphorylase domain"/>
    <property type="match status" value="1"/>
</dbReference>
<dbReference type="PROSITE" id="PS50088">
    <property type="entry name" value="ANK_REPEAT"/>
    <property type="match status" value="10"/>
</dbReference>
<gene>
    <name evidence="5" type="ORF">An12g05650</name>
</gene>
<organism evidence="5">
    <name type="scientific">Aspergillus niger</name>
    <dbReference type="NCBI Taxonomy" id="5061"/>
    <lineage>
        <taxon>Eukaryota</taxon>
        <taxon>Fungi</taxon>
        <taxon>Dikarya</taxon>
        <taxon>Ascomycota</taxon>
        <taxon>Pezizomycotina</taxon>
        <taxon>Eurotiomycetes</taxon>
        <taxon>Eurotiomycetidae</taxon>
        <taxon>Eurotiales</taxon>
        <taxon>Aspergillaceae</taxon>
        <taxon>Aspergillus</taxon>
        <taxon>Aspergillus subgen. Circumdati</taxon>
    </lineage>
</organism>
<feature type="domain" description="Nephrocystin 3-like N-terminal" evidence="4">
    <location>
        <begin position="382"/>
        <end position="552"/>
    </location>
</feature>
<feature type="repeat" description="ANK" evidence="3">
    <location>
        <begin position="963"/>
        <end position="995"/>
    </location>
</feature>
<dbReference type="InterPro" id="IPR035994">
    <property type="entry name" value="Nucleoside_phosphorylase_sf"/>
</dbReference>